<dbReference type="AlphaFoldDB" id="A0A1A0HKD7"/>
<dbReference type="Proteomes" id="UP000092555">
    <property type="component" value="Unassembled WGS sequence"/>
</dbReference>
<dbReference type="EMBL" id="LXTC01000001">
    <property type="protein sequence ID" value="OBA24485.1"/>
    <property type="molecule type" value="Genomic_DNA"/>
</dbReference>
<dbReference type="RefSeq" id="XP_018714966.1">
    <property type="nucleotide sequence ID" value="XM_018856911.1"/>
</dbReference>
<evidence type="ECO:0000313" key="3">
    <source>
        <dbReference type="Proteomes" id="UP000092555"/>
    </source>
</evidence>
<evidence type="ECO:0000313" key="2">
    <source>
        <dbReference type="EMBL" id="OBA24485.1"/>
    </source>
</evidence>
<reference evidence="2 3" key="1">
    <citation type="submission" date="2016-05" db="EMBL/GenBank/DDBJ databases">
        <title>Comparative genomics of biotechnologically important yeasts.</title>
        <authorList>
            <consortium name="DOE Joint Genome Institute"/>
            <person name="Riley R."/>
            <person name="Haridas S."/>
            <person name="Wolfe K.H."/>
            <person name="Lopes M.R."/>
            <person name="Hittinger C.T."/>
            <person name="Goker M."/>
            <person name="Salamov A."/>
            <person name="Wisecaver J."/>
            <person name="Long T.M."/>
            <person name="Aerts A.L."/>
            <person name="Barry K."/>
            <person name="Choi C."/>
            <person name="Clum A."/>
            <person name="Coughlan A.Y."/>
            <person name="Deshpande S."/>
            <person name="Douglass A.P."/>
            <person name="Hanson S.J."/>
            <person name="Klenk H.-P."/>
            <person name="LaButti K."/>
            <person name="Lapidus A."/>
            <person name="Lindquist E."/>
            <person name="Lipzen A."/>
            <person name="Meier-kolthoff J.P."/>
            <person name="Ohm R.A."/>
            <person name="Otillar R.P."/>
            <person name="Pangilinan J."/>
            <person name="Peng Y."/>
            <person name="Rokas A."/>
            <person name="Rosa C.A."/>
            <person name="Scheuner C."/>
            <person name="Sibirny A.A."/>
            <person name="Slot J.C."/>
            <person name="Stielow J.B."/>
            <person name="Sun H."/>
            <person name="Kurtzman C.P."/>
            <person name="Blackwell M."/>
            <person name="Grigoriev I.V."/>
            <person name="Jeffries T.W."/>
        </authorList>
    </citation>
    <scope>NUCLEOTIDE SEQUENCE [LARGE SCALE GENOMIC DNA]</scope>
    <source>
        <strain evidence="2 3">NRRL YB-4993</strain>
    </source>
</reference>
<dbReference type="InterPro" id="IPR027795">
    <property type="entry name" value="CASTOR_ACT_dom"/>
</dbReference>
<proteinExistence type="predicted"/>
<dbReference type="STRING" id="869754.A0A1A0HKD7"/>
<dbReference type="GO" id="GO:0046394">
    <property type="term" value="P:carboxylic acid biosynthetic process"/>
    <property type="evidence" value="ECO:0007669"/>
    <property type="project" value="UniProtKB-ARBA"/>
</dbReference>
<keyword evidence="3" id="KW-1185">Reference proteome</keyword>
<feature type="domain" description="CASTOR ACT" evidence="1">
    <location>
        <begin position="151"/>
        <end position="212"/>
    </location>
</feature>
<sequence length="423" mass="47118">MSGQVYLNPSRLSILSIPRDKVWLFSSAILKLLHQEAKQAPQSNFKSDSKNDHSTSEDLLDLDAGFTDDSTLYDSEEISKMTSSTLSELSLKADLSVSLPLISDEDHHFFHIAYTPSECTVILSTYLSSELFMKPLSVCKKLGYSDVILLEKSYLNLQVDSEGEFNNSAKILELTKPFSQHNISLFFLSTHFTNIVLIPYDLKDQVIEILTENDFVFSDVSNSYILSQNYSSLSKTYPKDTVVCPATSEVNRRDTMNILADTKITPRIHRKVKLLLTGARPGQVKQSIVKASQTIAADAVPDYFAITRSSFNEISLILPGSSKQRALMGFDFRSIIGSALDVIIPVTVDLSKLPIDSAGIVAGLASSLWESVRSLNEPATERFDMNYLSMARSGVIMIPRENLDVVTRMVKNMRTDLKNNVTI</sequence>
<dbReference type="SUPFAM" id="SSF55021">
    <property type="entry name" value="ACT-like"/>
    <property type="match status" value="1"/>
</dbReference>
<organism evidence="2 3">
    <name type="scientific">Metschnikowia bicuspidata var. bicuspidata NRRL YB-4993</name>
    <dbReference type="NCBI Taxonomy" id="869754"/>
    <lineage>
        <taxon>Eukaryota</taxon>
        <taxon>Fungi</taxon>
        <taxon>Dikarya</taxon>
        <taxon>Ascomycota</taxon>
        <taxon>Saccharomycotina</taxon>
        <taxon>Pichiomycetes</taxon>
        <taxon>Metschnikowiaceae</taxon>
        <taxon>Metschnikowia</taxon>
    </lineage>
</organism>
<evidence type="ECO:0000259" key="1">
    <source>
        <dbReference type="Pfam" id="PF13840"/>
    </source>
</evidence>
<dbReference type="PANTHER" id="PTHR31131:SF6">
    <property type="entry name" value="CASTOR ACT DOMAIN-CONTAINING PROTEIN"/>
    <property type="match status" value="1"/>
</dbReference>
<comment type="caution">
    <text evidence="2">The sequence shown here is derived from an EMBL/GenBank/DDBJ whole genome shotgun (WGS) entry which is preliminary data.</text>
</comment>
<accession>A0A1A0HKD7</accession>
<name>A0A1A0HKD7_9ASCO</name>
<dbReference type="GO" id="GO:0006520">
    <property type="term" value="P:amino acid metabolic process"/>
    <property type="evidence" value="ECO:0007669"/>
    <property type="project" value="UniProtKB-ARBA"/>
</dbReference>
<dbReference type="InterPro" id="IPR051719">
    <property type="entry name" value="CASTOR_mTORC1"/>
</dbReference>
<gene>
    <name evidence="2" type="ORF">METBIDRAFT_37765</name>
</gene>
<dbReference type="InterPro" id="IPR045865">
    <property type="entry name" value="ACT-like_dom_sf"/>
</dbReference>
<dbReference type="PANTHER" id="PTHR31131">
    <property type="entry name" value="CHROMOSOME 1, WHOLE GENOME SHOTGUN SEQUENCE"/>
    <property type="match status" value="1"/>
</dbReference>
<dbReference type="Pfam" id="PF13840">
    <property type="entry name" value="ACT_7"/>
    <property type="match status" value="1"/>
</dbReference>
<protein>
    <recommendedName>
        <fullName evidence="1">CASTOR ACT domain-containing protein</fullName>
    </recommendedName>
</protein>
<dbReference type="OrthoDB" id="58529at2759"/>
<dbReference type="Gene3D" id="3.30.2130.10">
    <property type="entry name" value="VC0802-like"/>
    <property type="match status" value="1"/>
</dbReference>
<dbReference type="GeneID" id="30029887"/>